<reference evidence="3" key="1">
    <citation type="submission" date="2021-01" db="UniProtKB">
        <authorList>
            <consortium name="EnsemblPlants"/>
        </authorList>
    </citation>
    <scope>IDENTIFICATION</scope>
</reference>
<dbReference type="FunFam" id="3.40.50.2000:FF:000037">
    <property type="entry name" value="Glycosyltransferase"/>
    <property type="match status" value="1"/>
</dbReference>
<organism evidence="3 4">
    <name type="scientific">Kalanchoe fedtschenkoi</name>
    <name type="common">Lavender scallops</name>
    <name type="synonym">South American air plant</name>
    <dbReference type="NCBI Taxonomy" id="63787"/>
    <lineage>
        <taxon>Eukaryota</taxon>
        <taxon>Viridiplantae</taxon>
        <taxon>Streptophyta</taxon>
        <taxon>Embryophyta</taxon>
        <taxon>Tracheophyta</taxon>
        <taxon>Spermatophyta</taxon>
        <taxon>Magnoliopsida</taxon>
        <taxon>eudicotyledons</taxon>
        <taxon>Gunneridae</taxon>
        <taxon>Pentapetalae</taxon>
        <taxon>Saxifragales</taxon>
        <taxon>Crassulaceae</taxon>
        <taxon>Kalanchoe</taxon>
    </lineage>
</organism>
<dbReference type="OMA" id="VFRYHEV"/>
<evidence type="ECO:0008006" key="5">
    <source>
        <dbReference type="Google" id="ProtNLM"/>
    </source>
</evidence>
<proteinExistence type="inferred from homology"/>
<dbReference type="Proteomes" id="UP000594263">
    <property type="component" value="Unplaced"/>
</dbReference>
<evidence type="ECO:0000256" key="1">
    <source>
        <dbReference type="ARBA" id="ARBA00009995"/>
    </source>
</evidence>
<dbReference type="Pfam" id="PF00201">
    <property type="entry name" value="UDPGT"/>
    <property type="match status" value="1"/>
</dbReference>
<dbReference type="AlphaFoldDB" id="A0A7N0TZN5"/>
<dbReference type="PANTHER" id="PTHR48049:SF138">
    <property type="entry name" value="UDP-GLYCOSYLTRANSFERASE 91C1"/>
    <property type="match status" value="1"/>
</dbReference>
<dbReference type="GO" id="GO:0035251">
    <property type="term" value="F:UDP-glucosyltransferase activity"/>
    <property type="evidence" value="ECO:0007669"/>
    <property type="project" value="InterPro"/>
</dbReference>
<comment type="similarity">
    <text evidence="1">Belongs to the UDP-glycosyltransferase family.</text>
</comment>
<protein>
    <recommendedName>
        <fullName evidence="5">Glycosyltransferase</fullName>
    </recommendedName>
</protein>
<sequence length="491" mass="54324">MTTADSQSKKNPPPPQAVLHVAMLPFLAMSHLLPFAHLSNILAQRGGIRVTFISTPRNLTRLHPSLSPAVNRLTLPFPSSAPELPDHAECNIDVPPNKRHLINKAFDLLQQPVARFLEEAKPDWVVFDYLTYWLPPIAARLSISSAFFSTSTAAMLGFQGPPEALLRCPKRDASSTADASIEDTITKKSAWIPFETNVRMRVFELRKFAQIMPPHEEQEDDTAGPNDTVRFGMALTGSDVILFRSSPELEPEWFDLVSDLYKKPIIPLGLIPPAPSPGVDSLSSSTTEPTCAIFDWLSEQKVGSVVYVALGTQVAPSQDEIGQLALGLEQCGLPFFWVLRKSPWTGQAPLDMLPPGYLDRVRERAMLWTGWAPQVKILGHDSVGGFVTHCGWSSVVEGLSFGRALILLPFLYDQGVNARLLEEKKLGVEIARDEFDGRFTSDAVAESIRVAMVEEGGKCVRENVCKMKEMLADGAINDKYIDEFVKQLSRM</sequence>
<dbReference type="SUPFAM" id="SSF53756">
    <property type="entry name" value="UDP-Glycosyltransferase/glycogen phosphorylase"/>
    <property type="match status" value="1"/>
</dbReference>
<dbReference type="Gene3D" id="3.40.50.2000">
    <property type="entry name" value="Glycogen Phosphorylase B"/>
    <property type="match status" value="2"/>
</dbReference>
<accession>A0A7N0TZN5</accession>
<dbReference type="InterPro" id="IPR002213">
    <property type="entry name" value="UDP_glucos_trans"/>
</dbReference>
<evidence type="ECO:0000256" key="2">
    <source>
        <dbReference type="ARBA" id="ARBA00022679"/>
    </source>
</evidence>
<dbReference type="Gramene" id="Kaladp0048s0864.1.v1.1">
    <property type="protein sequence ID" value="Kaladp0048s0864.1.v1.1.CDS.1"/>
    <property type="gene ID" value="Kaladp0048s0864.v1.1"/>
</dbReference>
<evidence type="ECO:0000313" key="4">
    <source>
        <dbReference type="Proteomes" id="UP000594263"/>
    </source>
</evidence>
<evidence type="ECO:0000313" key="3">
    <source>
        <dbReference type="EnsemblPlants" id="Kaladp0048s0864.1.v1.1.CDS.1"/>
    </source>
</evidence>
<dbReference type="EnsemblPlants" id="Kaladp0048s0864.1.v1.1">
    <property type="protein sequence ID" value="Kaladp0048s0864.1.v1.1.CDS.1"/>
    <property type="gene ID" value="Kaladp0048s0864.v1.1"/>
</dbReference>
<dbReference type="PANTHER" id="PTHR48049">
    <property type="entry name" value="GLYCOSYLTRANSFERASE"/>
    <property type="match status" value="1"/>
</dbReference>
<keyword evidence="2" id="KW-0808">Transferase</keyword>
<keyword evidence="4" id="KW-1185">Reference proteome</keyword>
<name>A0A7N0TZN5_KALFE</name>
<dbReference type="InterPro" id="IPR050481">
    <property type="entry name" value="UDP-glycosyltransf_plant"/>
</dbReference>
<dbReference type="CDD" id="cd03784">
    <property type="entry name" value="GT1_Gtf-like"/>
    <property type="match status" value="1"/>
</dbReference>